<reference evidence="2 3" key="1">
    <citation type="submission" date="2018-07" db="EMBL/GenBank/DDBJ databases">
        <title>Pedobacter sp. nov., isolated from soil.</title>
        <authorList>
            <person name="Zhou L.Y."/>
            <person name="Du Z.J."/>
        </authorList>
    </citation>
    <scope>NUCLEOTIDE SEQUENCE [LARGE SCALE GENOMIC DNA]</scope>
    <source>
        <strain evidence="2 3">JDX94</strain>
    </source>
</reference>
<evidence type="ECO:0000313" key="3">
    <source>
        <dbReference type="Proteomes" id="UP000253961"/>
    </source>
</evidence>
<dbReference type="OrthoDB" id="9872635at2"/>
<dbReference type="EMBL" id="QPKV01000004">
    <property type="protein sequence ID" value="RDC56179.1"/>
    <property type="molecule type" value="Genomic_DNA"/>
</dbReference>
<evidence type="ECO:0008006" key="4">
    <source>
        <dbReference type="Google" id="ProtNLM"/>
    </source>
</evidence>
<feature type="chain" id="PRO_5017009190" description="DUF4369 domain-containing protein" evidence="1">
    <location>
        <begin position="20"/>
        <end position="254"/>
    </location>
</feature>
<gene>
    <name evidence="2" type="ORF">DU508_11220</name>
</gene>
<evidence type="ECO:0000313" key="2">
    <source>
        <dbReference type="EMBL" id="RDC56179.1"/>
    </source>
</evidence>
<proteinExistence type="predicted"/>
<protein>
    <recommendedName>
        <fullName evidence="4">DUF4369 domain-containing protein</fullName>
    </recommendedName>
</protein>
<dbReference type="AlphaFoldDB" id="A0A369PZQ4"/>
<dbReference type="RefSeq" id="WP_147273616.1">
    <property type="nucleotide sequence ID" value="NZ_QPKV01000004.1"/>
</dbReference>
<comment type="caution">
    <text evidence="2">The sequence shown here is derived from an EMBL/GenBank/DDBJ whole genome shotgun (WGS) entry which is preliminary data.</text>
</comment>
<feature type="signal peptide" evidence="1">
    <location>
        <begin position="1"/>
        <end position="19"/>
    </location>
</feature>
<evidence type="ECO:0000256" key="1">
    <source>
        <dbReference type="SAM" id="SignalP"/>
    </source>
</evidence>
<sequence length="254" mass="28834">MKINGILIILFLSIRSLHAQVSDCTIIGKTDNTSEMKFVYLVNLENKSLTVSPIISDEFSFNVKRNKELELANIILASDSLKTFEYFSAKLKNNNIDSRRIALEDMEIRITTSINNAVIIPGKFLGKDSLRTYAEVFEERKMGIYSSTSIAIEDLEIIIITNIREAAVNGGAFNRDIDHMNLAIKANKYEEFFEQHTDSPISLKLLKALVVVNKKKLPFGGVSNLNVKYFYKVLSEQLKNSEEGKELWQKIITD</sequence>
<organism evidence="2 3">
    <name type="scientific">Pedobacter chinensis</name>
    <dbReference type="NCBI Taxonomy" id="2282421"/>
    <lineage>
        <taxon>Bacteria</taxon>
        <taxon>Pseudomonadati</taxon>
        <taxon>Bacteroidota</taxon>
        <taxon>Sphingobacteriia</taxon>
        <taxon>Sphingobacteriales</taxon>
        <taxon>Sphingobacteriaceae</taxon>
        <taxon>Pedobacter</taxon>
    </lineage>
</organism>
<name>A0A369PZQ4_9SPHI</name>
<accession>A0A369PZQ4</accession>
<keyword evidence="1" id="KW-0732">Signal</keyword>
<keyword evidence="3" id="KW-1185">Reference proteome</keyword>
<dbReference type="Proteomes" id="UP000253961">
    <property type="component" value="Unassembled WGS sequence"/>
</dbReference>